<evidence type="ECO:0000256" key="1">
    <source>
        <dbReference type="SAM" id="MobiDB-lite"/>
    </source>
</evidence>
<comment type="caution">
    <text evidence="2">The sequence shown here is derived from an EMBL/GenBank/DDBJ whole genome shotgun (WGS) entry which is preliminary data.</text>
</comment>
<feature type="region of interest" description="Disordered" evidence="1">
    <location>
        <begin position="267"/>
        <end position="288"/>
    </location>
</feature>
<evidence type="ECO:0000313" key="2">
    <source>
        <dbReference type="EMBL" id="KKN20266.1"/>
    </source>
</evidence>
<reference evidence="2" key="1">
    <citation type="journal article" date="2015" name="Nature">
        <title>Complex archaea that bridge the gap between prokaryotes and eukaryotes.</title>
        <authorList>
            <person name="Spang A."/>
            <person name="Saw J.H."/>
            <person name="Jorgensen S.L."/>
            <person name="Zaremba-Niedzwiedzka K."/>
            <person name="Martijn J."/>
            <person name="Lind A.E."/>
            <person name="van Eijk R."/>
            <person name="Schleper C."/>
            <person name="Guy L."/>
            <person name="Ettema T.J."/>
        </authorList>
    </citation>
    <scope>NUCLEOTIDE SEQUENCE</scope>
</reference>
<proteinExistence type="predicted"/>
<dbReference type="Gene3D" id="1.10.1130.10">
    <property type="entry name" value="Flavocytochrome C3, Chain A"/>
    <property type="match status" value="1"/>
</dbReference>
<protein>
    <submittedName>
        <fullName evidence="2">Uncharacterized protein</fullName>
    </submittedName>
</protein>
<name>A0A0F9R4S6_9ZZZZ</name>
<gene>
    <name evidence="2" type="ORF">LCGC14_0937380</name>
</gene>
<dbReference type="AlphaFoldDB" id="A0A0F9R4S6"/>
<accession>A0A0F9R4S6</accession>
<organism evidence="2">
    <name type="scientific">marine sediment metagenome</name>
    <dbReference type="NCBI Taxonomy" id="412755"/>
    <lineage>
        <taxon>unclassified sequences</taxon>
        <taxon>metagenomes</taxon>
        <taxon>ecological metagenomes</taxon>
    </lineage>
</organism>
<dbReference type="SUPFAM" id="SSF48695">
    <property type="entry name" value="Multiheme cytochromes"/>
    <property type="match status" value="1"/>
</dbReference>
<dbReference type="InterPro" id="IPR036280">
    <property type="entry name" value="Multihaem_cyt_sf"/>
</dbReference>
<sequence length="423" mass="44043">MTIKKLFVLILIAVIATFLVTSIAFAGSWHKIGPKEQGVGNNVDDPDAGLWPSSGRVPHTGLQTSTNNCRTCHAVHNADNTGKGLGDDPETNGTGNSFKLLRNEDRGSECNFCHGPNGALSDPVKKPFADMIAGDSSVISPKGEHTLGVAGTEIPDSTVPQNANSIFADGLSCGNCHSVHGGYTLNGITNAGNLATKILRRDPANNGDRIAGQGTGGGVGNVAAQGGTNEPVVGTHTNSDVEGEYLAAFCGDCHNKNVSWDEGRVGVAEGDSSAGGAEGDRPNKFAHPLGNTDGLIDVYGKLDKVEDATVDAWIDSNDTVLSCDDCHKSRRQQAYVGAAATDPDPDTNARDNNTYGRSKFPHQSVGHKLLSDNYTDASPIGGFDYTGDPNRVLPNLDAKVCRTCHGAIGAFGGVGNPSSQDTF</sequence>
<dbReference type="EMBL" id="LAZR01003259">
    <property type="protein sequence ID" value="KKN20266.1"/>
    <property type="molecule type" value="Genomic_DNA"/>
</dbReference>